<accession>A0A3N0DQ53</accession>
<dbReference type="SUPFAM" id="SSF53474">
    <property type="entry name" value="alpha/beta-Hydrolases"/>
    <property type="match status" value="1"/>
</dbReference>
<sequence>MFVPQAPSVQARIAHAGARLFVSPLEHVIPSGPLGVRITRRVIAGFMALVSERAAGVEVQPVDVQTRAHGRIKGEWALPEGSAGDGVVLYIHGSGYNLCSVGTHRALVTQIAKRSGLTVFSTEYRLAPEHPFPAAPDDVARAYDWLLAQGWSPDQVVIAGDSAGGHMTLGLGVELLRDGRELPAGLVMLSPLADPSCDLMEQREQLVRDPLISADGVRRLFAHYLRDTDPKHPRLTHVLVEGEVLPPTLIQAGGAEFLAADAHHIHDMLAAVGTDVTLEVWPGQLHVFQAQPRIVPEAHRALDRATTFMTGALARRRAERSSAEVTA</sequence>
<feature type="domain" description="Alpha/beta hydrolase fold-3" evidence="3">
    <location>
        <begin position="88"/>
        <end position="289"/>
    </location>
</feature>
<evidence type="ECO:0000256" key="2">
    <source>
        <dbReference type="ARBA" id="ARBA00022801"/>
    </source>
</evidence>
<dbReference type="GO" id="GO:0004806">
    <property type="term" value="F:triacylglycerol lipase activity"/>
    <property type="evidence" value="ECO:0007669"/>
    <property type="project" value="TreeGrafter"/>
</dbReference>
<dbReference type="InterPro" id="IPR029058">
    <property type="entry name" value="AB_hydrolase_fold"/>
</dbReference>
<dbReference type="Proteomes" id="UP000277094">
    <property type="component" value="Unassembled WGS sequence"/>
</dbReference>
<comment type="similarity">
    <text evidence="1">Belongs to the 'GDXG' lipolytic enzyme family.</text>
</comment>
<dbReference type="RefSeq" id="WP_123235365.1">
    <property type="nucleotide sequence ID" value="NZ_RJSG01000003.1"/>
</dbReference>
<keyword evidence="2 4" id="KW-0378">Hydrolase</keyword>
<protein>
    <submittedName>
        <fullName evidence="4">Alpha/beta hydrolase</fullName>
    </submittedName>
</protein>
<dbReference type="Gene3D" id="3.40.50.1820">
    <property type="entry name" value="alpha/beta hydrolase"/>
    <property type="match status" value="1"/>
</dbReference>
<dbReference type="PANTHER" id="PTHR48081">
    <property type="entry name" value="AB HYDROLASE SUPERFAMILY PROTEIN C4A8.06C"/>
    <property type="match status" value="1"/>
</dbReference>
<evidence type="ECO:0000313" key="4">
    <source>
        <dbReference type="EMBL" id="RNL77779.1"/>
    </source>
</evidence>
<dbReference type="OrthoDB" id="128186at2"/>
<proteinExistence type="inferred from homology"/>
<dbReference type="InterPro" id="IPR013094">
    <property type="entry name" value="AB_hydrolase_3"/>
</dbReference>
<name>A0A3N0DQ53_9ACTN</name>
<organism evidence="4 5">
    <name type="scientific">Nocardioides marmorisolisilvae</name>
    <dbReference type="NCBI Taxonomy" id="1542737"/>
    <lineage>
        <taxon>Bacteria</taxon>
        <taxon>Bacillati</taxon>
        <taxon>Actinomycetota</taxon>
        <taxon>Actinomycetes</taxon>
        <taxon>Propionibacteriales</taxon>
        <taxon>Nocardioidaceae</taxon>
        <taxon>Nocardioides</taxon>
    </lineage>
</organism>
<comment type="caution">
    <text evidence="4">The sequence shown here is derived from an EMBL/GenBank/DDBJ whole genome shotgun (WGS) entry which is preliminary data.</text>
</comment>
<dbReference type="Pfam" id="PF07859">
    <property type="entry name" value="Abhydrolase_3"/>
    <property type="match status" value="1"/>
</dbReference>
<dbReference type="EMBL" id="RJSG01000003">
    <property type="protein sequence ID" value="RNL77779.1"/>
    <property type="molecule type" value="Genomic_DNA"/>
</dbReference>
<keyword evidence="5" id="KW-1185">Reference proteome</keyword>
<dbReference type="InterPro" id="IPR050300">
    <property type="entry name" value="GDXG_lipolytic_enzyme"/>
</dbReference>
<gene>
    <name evidence="4" type="ORF">EFL95_17465</name>
</gene>
<evidence type="ECO:0000259" key="3">
    <source>
        <dbReference type="Pfam" id="PF07859"/>
    </source>
</evidence>
<evidence type="ECO:0000256" key="1">
    <source>
        <dbReference type="ARBA" id="ARBA00010515"/>
    </source>
</evidence>
<reference evidence="4 5" key="1">
    <citation type="submission" date="2018-11" db="EMBL/GenBank/DDBJ databases">
        <authorList>
            <person name="Li F."/>
        </authorList>
    </citation>
    <scope>NUCLEOTIDE SEQUENCE [LARGE SCALE GENOMIC DNA]</scope>
    <source>
        <strain evidence="4 5">KIS18-7</strain>
    </source>
</reference>
<dbReference type="PANTHER" id="PTHR48081:SF30">
    <property type="entry name" value="ACETYL-HYDROLASE LIPR-RELATED"/>
    <property type="match status" value="1"/>
</dbReference>
<dbReference type="AlphaFoldDB" id="A0A3N0DQ53"/>
<evidence type="ECO:0000313" key="5">
    <source>
        <dbReference type="Proteomes" id="UP000277094"/>
    </source>
</evidence>